<feature type="region of interest" description="Disordered" evidence="1">
    <location>
        <begin position="203"/>
        <end position="228"/>
    </location>
</feature>
<gene>
    <name evidence="2" type="ORF">PGQ11_004887</name>
</gene>
<name>A0ABR2J9Y9_9PEZI</name>
<protein>
    <submittedName>
        <fullName evidence="2">Uncharacterized protein</fullName>
    </submittedName>
</protein>
<dbReference type="Proteomes" id="UP001390339">
    <property type="component" value="Unassembled WGS sequence"/>
</dbReference>
<evidence type="ECO:0000313" key="2">
    <source>
        <dbReference type="EMBL" id="KAK8874373.1"/>
    </source>
</evidence>
<reference evidence="2 3" key="1">
    <citation type="journal article" date="2024" name="IMA Fungus">
        <title>Apiospora arundinis, a panoply of carbohydrate-active enzymes and secondary metabolites.</title>
        <authorList>
            <person name="Sorensen T."/>
            <person name="Petersen C."/>
            <person name="Muurmann A.T."/>
            <person name="Christiansen J.V."/>
            <person name="Brundto M.L."/>
            <person name="Overgaard C.K."/>
            <person name="Boysen A.T."/>
            <person name="Wollenberg R.D."/>
            <person name="Larsen T.O."/>
            <person name="Sorensen J.L."/>
            <person name="Nielsen K.L."/>
            <person name="Sondergaard T.E."/>
        </authorList>
    </citation>
    <scope>NUCLEOTIDE SEQUENCE [LARGE SCALE GENOMIC DNA]</scope>
    <source>
        <strain evidence="2 3">AAU 773</strain>
    </source>
</reference>
<feature type="compositionally biased region" description="Low complexity" evidence="1">
    <location>
        <begin position="217"/>
        <end position="228"/>
    </location>
</feature>
<sequence length="242" mass="26690">MSRIISLRDADRRRTKSSKKYAVAAPTIMDDDSDFSDADDECSSSDEFQLVWSDTDSEAGDSGVNGSSVDTDCSGELEDIEDYFDSLLFQNPQKVTCEGSKAQEPDPPVLKLNLSGSSGMIVRGGANNPLADKQIIEENLLVAMNESIYPHDCTTVSQQADSGLGKRDDSDWTFVSTCTSDSWAVEIFSTEDDHVDKEEGRLTVTKARHPRHETPLSPQSTQTSRQQTRRVAFTLRPHVMGE</sequence>
<accession>A0ABR2J9Y9</accession>
<proteinExistence type="predicted"/>
<comment type="caution">
    <text evidence="2">The sequence shown here is derived from an EMBL/GenBank/DDBJ whole genome shotgun (WGS) entry which is preliminary data.</text>
</comment>
<keyword evidence="3" id="KW-1185">Reference proteome</keyword>
<organism evidence="2 3">
    <name type="scientific">Apiospora arundinis</name>
    <dbReference type="NCBI Taxonomy" id="335852"/>
    <lineage>
        <taxon>Eukaryota</taxon>
        <taxon>Fungi</taxon>
        <taxon>Dikarya</taxon>
        <taxon>Ascomycota</taxon>
        <taxon>Pezizomycotina</taxon>
        <taxon>Sordariomycetes</taxon>
        <taxon>Xylariomycetidae</taxon>
        <taxon>Amphisphaeriales</taxon>
        <taxon>Apiosporaceae</taxon>
        <taxon>Apiospora</taxon>
    </lineage>
</organism>
<evidence type="ECO:0000313" key="3">
    <source>
        <dbReference type="Proteomes" id="UP001390339"/>
    </source>
</evidence>
<evidence type="ECO:0000256" key="1">
    <source>
        <dbReference type="SAM" id="MobiDB-lite"/>
    </source>
</evidence>
<dbReference type="EMBL" id="JAPCWZ010000003">
    <property type="protein sequence ID" value="KAK8874373.1"/>
    <property type="molecule type" value="Genomic_DNA"/>
</dbReference>